<dbReference type="AlphaFoldDB" id="L8X8P1"/>
<evidence type="ECO:0000313" key="2">
    <source>
        <dbReference type="Proteomes" id="UP000011668"/>
    </source>
</evidence>
<evidence type="ECO:0000313" key="1">
    <source>
        <dbReference type="EMBL" id="ELU45014.1"/>
    </source>
</evidence>
<dbReference type="HOGENOM" id="CLU_2307954_0_0_1"/>
<name>L8X8P1_THACA</name>
<proteinExistence type="predicted"/>
<keyword evidence="2" id="KW-1185">Reference proteome</keyword>
<protein>
    <submittedName>
        <fullName evidence="1">Uncharacterized protein</fullName>
    </submittedName>
</protein>
<dbReference type="EMBL" id="AFRT01000225">
    <property type="protein sequence ID" value="ELU45014.1"/>
    <property type="molecule type" value="Genomic_DNA"/>
</dbReference>
<dbReference type="Proteomes" id="UP000011668">
    <property type="component" value="Unassembled WGS sequence"/>
</dbReference>
<accession>L8X8P1</accession>
<sequence>MHQTPPNRLIRLVLTFPRQFPQSCIRANILILFKSRCSSPDSIIIQKKRLSTSWIGHEQGTIIDHASWKRKNARTVWHGRQVKTRMEIVTSSPRPSATLL</sequence>
<organism evidence="1 2">
    <name type="scientific">Thanatephorus cucumeris (strain AG1-IA)</name>
    <name type="common">Rice sheath blight fungus</name>
    <name type="synonym">Rhizoctonia solani</name>
    <dbReference type="NCBI Taxonomy" id="983506"/>
    <lineage>
        <taxon>Eukaryota</taxon>
        <taxon>Fungi</taxon>
        <taxon>Dikarya</taxon>
        <taxon>Basidiomycota</taxon>
        <taxon>Agaricomycotina</taxon>
        <taxon>Agaricomycetes</taxon>
        <taxon>Cantharellales</taxon>
        <taxon>Ceratobasidiaceae</taxon>
        <taxon>Rhizoctonia</taxon>
        <taxon>Rhizoctonia solani AG-1</taxon>
    </lineage>
</organism>
<comment type="caution">
    <text evidence="1">The sequence shown here is derived from an EMBL/GenBank/DDBJ whole genome shotgun (WGS) entry which is preliminary data.</text>
</comment>
<reference evidence="1 2" key="1">
    <citation type="journal article" date="2013" name="Nat. Commun.">
        <title>The evolution and pathogenic mechanisms of the rice sheath blight pathogen.</title>
        <authorList>
            <person name="Zheng A."/>
            <person name="Lin R."/>
            <person name="Xu L."/>
            <person name="Qin P."/>
            <person name="Tang C."/>
            <person name="Ai P."/>
            <person name="Zhang D."/>
            <person name="Liu Y."/>
            <person name="Sun Z."/>
            <person name="Feng H."/>
            <person name="Wang Y."/>
            <person name="Chen Y."/>
            <person name="Liang X."/>
            <person name="Fu R."/>
            <person name="Li Q."/>
            <person name="Zhang J."/>
            <person name="Yu X."/>
            <person name="Xie Z."/>
            <person name="Ding L."/>
            <person name="Guan P."/>
            <person name="Tang J."/>
            <person name="Liang Y."/>
            <person name="Wang S."/>
            <person name="Deng Q."/>
            <person name="Li S."/>
            <person name="Zhu J."/>
            <person name="Wang L."/>
            <person name="Liu H."/>
            <person name="Li P."/>
        </authorList>
    </citation>
    <scope>NUCLEOTIDE SEQUENCE [LARGE SCALE GENOMIC DNA]</scope>
    <source>
        <strain evidence="2">AG-1 IA</strain>
    </source>
</reference>
<gene>
    <name evidence="1" type="ORF">AG1IA_00969</name>
</gene>